<dbReference type="PANTHER" id="PTHR34856:SF2">
    <property type="entry name" value="PROTEIN NRFD"/>
    <property type="match status" value="1"/>
</dbReference>
<keyword evidence="3" id="KW-1003">Cell membrane</keyword>
<evidence type="ECO:0000256" key="3">
    <source>
        <dbReference type="ARBA" id="ARBA00022475"/>
    </source>
</evidence>
<reference evidence="9 10" key="1">
    <citation type="submission" date="2015-08" db="EMBL/GenBank/DDBJ databases">
        <authorList>
            <person name="Babu N.S."/>
            <person name="Beckwith C.J."/>
            <person name="Beseler K.G."/>
            <person name="Brison A."/>
            <person name="Carone J.V."/>
            <person name="Caskin T.P."/>
            <person name="Diamond M."/>
            <person name="Durham M.E."/>
            <person name="Foxe J.M."/>
            <person name="Go M."/>
            <person name="Henderson B.A."/>
            <person name="Jones I.B."/>
            <person name="McGettigan J.A."/>
            <person name="Micheletti S.J."/>
            <person name="Nasrallah M.E."/>
            <person name="Ortiz D."/>
            <person name="Piller C.R."/>
            <person name="Privatt S.R."/>
            <person name="Schneider S.L."/>
            <person name="Sharp S."/>
            <person name="Smith T.C."/>
            <person name="Stanton J.D."/>
            <person name="Ullery H.E."/>
            <person name="Wilson R.J."/>
            <person name="Serrano M.G."/>
            <person name="Buck G."/>
            <person name="Lee V."/>
            <person name="Wang Y."/>
            <person name="Carvalho R."/>
            <person name="Voegtly L."/>
            <person name="Shi R."/>
            <person name="Duckworth R."/>
            <person name="Johnson A."/>
            <person name="Loviza R."/>
            <person name="Walstead R."/>
            <person name="Shah Z."/>
            <person name="Kiflezghi M."/>
            <person name="Wade K."/>
            <person name="Ball S.L."/>
            <person name="Bradley K.W."/>
            <person name="Asai D.J."/>
            <person name="Bowman C.A."/>
            <person name="Russell D.A."/>
            <person name="Pope W.H."/>
            <person name="Jacobs-Sera D."/>
            <person name="Hendrix R.W."/>
            <person name="Hatfull G.F."/>
        </authorList>
    </citation>
    <scope>NUCLEOTIDE SEQUENCE [LARGE SCALE GENOMIC DNA]</scope>
    <source>
        <strain evidence="9 10">PUDD_83A45</strain>
    </source>
</reference>
<feature type="transmembrane region" description="Helical" evidence="8">
    <location>
        <begin position="138"/>
        <end position="156"/>
    </location>
</feature>
<dbReference type="Gene3D" id="1.20.1630.10">
    <property type="entry name" value="Formate dehydrogenase/DMSO reductase domain"/>
    <property type="match status" value="1"/>
</dbReference>
<dbReference type="KEGG" id="crie:AK829_05180"/>
<evidence type="ECO:0000256" key="7">
    <source>
        <dbReference type="SAM" id="MobiDB-lite"/>
    </source>
</evidence>
<dbReference type="AlphaFoldDB" id="A0A0K1RB93"/>
<name>A0A0K1RB93_9CORY</name>
<sequence>MAEFDGYRPPEEPRGPRRNKTGGGAKPQGKKRRRGEELMVPKADFTQYDSYYGKPIVKFPPWEWPIAGYFFLGGVAGGSALLAVGAGLTGNRELQRNTRLTTFAAAGLGSSFLILDLGRPERMLNMFRVFKLSSPMSVGSWILGAFGSTSAVPAIVEMDKLTGERLPLPDFARSFLHWAATPAGVATGVLGAPLAAYTAVLLGNTSVPLWQDAHKELPALFVSSAAAASAGAALVTTSTRNNGPARVLGAVGAAADILASKNMERNLHAPLEETMHQGKAGKLLKAAEACVIAGGLGALVGGRNRVIAALSGAALMAGSCLTRFGIVQAGRQSTEDPKYVVEPQRARLKERQAAGQVGDSITTAR</sequence>
<evidence type="ECO:0000256" key="4">
    <source>
        <dbReference type="ARBA" id="ARBA00022692"/>
    </source>
</evidence>
<comment type="subcellular location">
    <subcellularLocation>
        <location evidence="1">Cell membrane</location>
        <topology evidence="1">Multi-pass membrane protein</topology>
    </subcellularLocation>
</comment>
<comment type="similarity">
    <text evidence="2">Belongs to the NrfD family.</text>
</comment>
<feature type="compositionally biased region" description="Basic and acidic residues" evidence="7">
    <location>
        <begin position="1"/>
        <end position="15"/>
    </location>
</feature>
<protein>
    <submittedName>
        <fullName evidence="9">Nitrite reductase</fullName>
    </submittedName>
</protein>
<dbReference type="EMBL" id="CP012342">
    <property type="protein sequence ID" value="AKV58669.1"/>
    <property type="molecule type" value="Genomic_DNA"/>
</dbReference>
<dbReference type="PANTHER" id="PTHR34856">
    <property type="entry name" value="PROTEIN NRFD"/>
    <property type="match status" value="1"/>
</dbReference>
<feature type="transmembrane region" description="Helical" evidence="8">
    <location>
        <begin position="100"/>
        <end position="118"/>
    </location>
</feature>
<evidence type="ECO:0000256" key="5">
    <source>
        <dbReference type="ARBA" id="ARBA00022989"/>
    </source>
</evidence>
<dbReference type="STRING" id="156976.AK829_05180"/>
<feature type="transmembrane region" description="Helical" evidence="8">
    <location>
        <begin position="176"/>
        <end position="197"/>
    </location>
</feature>
<gene>
    <name evidence="9" type="ORF">AK829_05180</name>
</gene>
<evidence type="ECO:0000256" key="8">
    <source>
        <dbReference type="SAM" id="Phobius"/>
    </source>
</evidence>
<dbReference type="Pfam" id="PF03916">
    <property type="entry name" value="NrfD"/>
    <property type="match status" value="1"/>
</dbReference>
<accession>A0A0K1RB93</accession>
<evidence type="ECO:0000313" key="9">
    <source>
        <dbReference type="EMBL" id="AKV58669.1"/>
    </source>
</evidence>
<evidence type="ECO:0000256" key="1">
    <source>
        <dbReference type="ARBA" id="ARBA00004651"/>
    </source>
</evidence>
<dbReference type="GO" id="GO:0005886">
    <property type="term" value="C:plasma membrane"/>
    <property type="evidence" value="ECO:0007669"/>
    <property type="project" value="UniProtKB-SubCell"/>
</dbReference>
<dbReference type="Proteomes" id="UP000060016">
    <property type="component" value="Chromosome"/>
</dbReference>
<feature type="region of interest" description="Disordered" evidence="7">
    <location>
        <begin position="1"/>
        <end position="36"/>
    </location>
</feature>
<evidence type="ECO:0000256" key="2">
    <source>
        <dbReference type="ARBA" id="ARBA00008929"/>
    </source>
</evidence>
<organism evidence="9 10">
    <name type="scientific">Corynebacterium riegelii</name>
    <dbReference type="NCBI Taxonomy" id="156976"/>
    <lineage>
        <taxon>Bacteria</taxon>
        <taxon>Bacillati</taxon>
        <taxon>Actinomycetota</taxon>
        <taxon>Actinomycetes</taxon>
        <taxon>Mycobacteriales</taxon>
        <taxon>Corynebacteriaceae</taxon>
        <taxon>Corynebacterium</taxon>
    </lineage>
</organism>
<proteinExistence type="inferred from homology"/>
<dbReference type="RefSeq" id="WP_052204851.1">
    <property type="nucleotide sequence ID" value="NZ_CP012342.1"/>
</dbReference>
<evidence type="ECO:0000256" key="6">
    <source>
        <dbReference type="ARBA" id="ARBA00023136"/>
    </source>
</evidence>
<feature type="transmembrane region" description="Helical" evidence="8">
    <location>
        <begin position="66"/>
        <end position="88"/>
    </location>
</feature>
<dbReference type="InterPro" id="IPR005614">
    <property type="entry name" value="NrfD-like"/>
</dbReference>
<keyword evidence="5 8" id="KW-1133">Transmembrane helix</keyword>
<feature type="transmembrane region" description="Helical" evidence="8">
    <location>
        <begin position="217"/>
        <end position="236"/>
    </location>
</feature>
<keyword evidence="4 8" id="KW-0812">Transmembrane</keyword>
<dbReference type="InterPro" id="IPR052049">
    <property type="entry name" value="Electron_transfer_protein"/>
</dbReference>
<keyword evidence="10" id="KW-1185">Reference proteome</keyword>
<dbReference type="PATRIC" id="fig|156976.3.peg.1030"/>
<keyword evidence="6 8" id="KW-0472">Membrane</keyword>
<evidence type="ECO:0000313" key="10">
    <source>
        <dbReference type="Proteomes" id="UP000060016"/>
    </source>
</evidence>